<keyword evidence="5" id="KW-0482">Metalloprotease</keyword>
<dbReference type="InterPro" id="IPR011765">
    <property type="entry name" value="Pept_M16_N"/>
</dbReference>
<accession>A0ABP5FUK3</accession>
<name>A0ABP5FUK3_9MICO</name>
<keyword evidence="10" id="KW-1185">Reference proteome</keyword>
<reference evidence="10" key="1">
    <citation type="journal article" date="2019" name="Int. J. Syst. Evol. Microbiol.">
        <title>The Global Catalogue of Microorganisms (GCM) 10K type strain sequencing project: providing services to taxonomists for standard genome sequencing and annotation.</title>
        <authorList>
            <consortium name="The Broad Institute Genomics Platform"/>
            <consortium name="The Broad Institute Genome Sequencing Center for Infectious Disease"/>
            <person name="Wu L."/>
            <person name="Ma J."/>
        </authorList>
    </citation>
    <scope>NUCLEOTIDE SEQUENCE [LARGE SCALE GENOMIC DNA]</scope>
    <source>
        <strain evidence="10">JCM 14283</strain>
    </source>
</reference>
<gene>
    <name evidence="9" type="ORF">GCM10009740_26340</name>
</gene>
<dbReference type="InterPro" id="IPR007863">
    <property type="entry name" value="Peptidase_M16_C"/>
</dbReference>
<dbReference type="Proteomes" id="UP001501285">
    <property type="component" value="Unassembled WGS sequence"/>
</dbReference>
<proteinExistence type="inferred from homology"/>
<keyword evidence="3" id="KW-0378">Hydrolase</keyword>
<comment type="caution">
    <text evidence="9">The sequence shown here is derived from an EMBL/GenBank/DDBJ whole genome shotgun (WGS) entry which is preliminary data.</text>
</comment>
<comment type="similarity">
    <text evidence="1">Belongs to the peptidase M16 family.</text>
</comment>
<evidence type="ECO:0000259" key="8">
    <source>
        <dbReference type="Pfam" id="PF05193"/>
    </source>
</evidence>
<dbReference type="Gene3D" id="3.30.830.10">
    <property type="entry name" value="Metalloenzyme, LuxS/M16 peptidase-like"/>
    <property type="match status" value="2"/>
</dbReference>
<evidence type="ECO:0000256" key="2">
    <source>
        <dbReference type="ARBA" id="ARBA00022670"/>
    </source>
</evidence>
<evidence type="ECO:0000259" key="7">
    <source>
        <dbReference type="Pfam" id="PF00675"/>
    </source>
</evidence>
<feature type="domain" description="Peptidase M16 C-terminal" evidence="8">
    <location>
        <begin position="176"/>
        <end position="352"/>
    </location>
</feature>
<evidence type="ECO:0000313" key="10">
    <source>
        <dbReference type="Proteomes" id="UP001501285"/>
    </source>
</evidence>
<evidence type="ECO:0000256" key="3">
    <source>
        <dbReference type="ARBA" id="ARBA00022801"/>
    </source>
</evidence>
<dbReference type="Pfam" id="PF00675">
    <property type="entry name" value="Peptidase_M16"/>
    <property type="match status" value="1"/>
</dbReference>
<dbReference type="PANTHER" id="PTHR43690">
    <property type="entry name" value="NARDILYSIN"/>
    <property type="match status" value="1"/>
</dbReference>
<evidence type="ECO:0000313" key="9">
    <source>
        <dbReference type="EMBL" id="GAA2034445.1"/>
    </source>
</evidence>
<evidence type="ECO:0000256" key="5">
    <source>
        <dbReference type="ARBA" id="ARBA00023049"/>
    </source>
</evidence>
<feature type="region of interest" description="Disordered" evidence="6">
    <location>
        <begin position="422"/>
        <end position="447"/>
    </location>
</feature>
<evidence type="ECO:0000256" key="1">
    <source>
        <dbReference type="ARBA" id="ARBA00007261"/>
    </source>
</evidence>
<protein>
    <submittedName>
        <fullName evidence="9">Pitrilysin family protein</fullName>
    </submittedName>
</protein>
<evidence type="ECO:0000256" key="6">
    <source>
        <dbReference type="SAM" id="MobiDB-lite"/>
    </source>
</evidence>
<dbReference type="InterPro" id="IPR050626">
    <property type="entry name" value="Peptidase_M16"/>
</dbReference>
<sequence length="447" mass="49092">MTAISYPLAERTLANGLRVIVSEDHTVPNVAVNLWVGVGSRHETPGRTGFAHLFEHLMFQGSRNVASGEHFSALMDEGARLNATTWFDRTNYFETVPTGALELALWLEADRHGHLLDAVTQENLDNQRDVVKEEKRQRYDNVPYGSALIDIYATVFPEDHPYHHPTIGSMEDLDAATLEDVHEFYRAHYGPNNTVLTLVGDVTPEQGFAAAEKYFGPLPAIELRSRDRQPQLPPLSEPVHLDRVGDVPNDRLYISFRLPVDTTPDYLACQVAIDVIGGLASSRLVRRLVRGDESAVAVGGWTMGLVDGSGLATLTVDVAAGADVDEIEAAVCEEIQRFLDDGPDAAELESVIADTERSWLSALASLEERADHISHHALLTGDPGYVNSFVDRIRDVSAEQARAAAQAWLDPRSRVVVRYLAGPTTEADDQHTADTGDRTEKDPEEAA</sequence>
<keyword evidence="2" id="KW-0645">Protease</keyword>
<evidence type="ECO:0000256" key="4">
    <source>
        <dbReference type="ARBA" id="ARBA00022833"/>
    </source>
</evidence>
<dbReference type="InterPro" id="IPR011249">
    <property type="entry name" value="Metalloenz_LuxS/M16"/>
</dbReference>
<dbReference type="Pfam" id="PF05193">
    <property type="entry name" value="Peptidase_M16_C"/>
    <property type="match status" value="1"/>
</dbReference>
<feature type="domain" description="Peptidase M16 N-terminal" evidence="7">
    <location>
        <begin position="18"/>
        <end position="135"/>
    </location>
</feature>
<organism evidence="9 10">
    <name type="scientific">Terrabacter terrae</name>
    <dbReference type="NCBI Taxonomy" id="318434"/>
    <lineage>
        <taxon>Bacteria</taxon>
        <taxon>Bacillati</taxon>
        <taxon>Actinomycetota</taxon>
        <taxon>Actinomycetes</taxon>
        <taxon>Micrococcales</taxon>
        <taxon>Intrasporangiaceae</taxon>
        <taxon>Terrabacter</taxon>
    </lineage>
</organism>
<keyword evidence="4" id="KW-0862">Zinc</keyword>
<dbReference type="PANTHER" id="PTHR43690:SF17">
    <property type="entry name" value="PROTEIN YHJJ"/>
    <property type="match status" value="1"/>
</dbReference>
<dbReference type="EMBL" id="BAAANB010000021">
    <property type="protein sequence ID" value="GAA2034445.1"/>
    <property type="molecule type" value="Genomic_DNA"/>
</dbReference>
<feature type="compositionally biased region" description="Basic and acidic residues" evidence="6">
    <location>
        <begin position="428"/>
        <end position="441"/>
    </location>
</feature>
<dbReference type="RefSeq" id="WP_343992028.1">
    <property type="nucleotide sequence ID" value="NZ_BAAANB010000021.1"/>
</dbReference>
<dbReference type="SUPFAM" id="SSF63411">
    <property type="entry name" value="LuxS/MPP-like metallohydrolase"/>
    <property type="match status" value="2"/>
</dbReference>